<dbReference type="NCBIfam" id="TIGR00229">
    <property type="entry name" value="sensory_box"/>
    <property type="match status" value="2"/>
</dbReference>
<dbReference type="InterPro" id="IPR004358">
    <property type="entry name" value="Sig_transdc_His_kin-like_C"/>
</dbReference>
<dbReference type="InterPro" id="IPR035965">
    <property type="entry name" value="PAS-like_dom_sf"/>
</dbReference>
<gene>
    <name evidence="9" type="ORF">J8F10_03010</name>
</gene>
<dbReference type="InterPro" id="IPR036097">
    <property type="entry name" value="HisK_dim/P_sf"/>
</dbReference>
<dbReference type="SMART" id="SM00091">
    <property type="entry name" value="PAS"/>
    <property type="match status" value="2"/>
</dbReference>
<dbReference type="InterPro" id="IPR005467">
    <property type="entry name" value="His_kinase_dom"/>
</dbReference>
<dbReference type="SMART" id="SM00387">
    <property type="entry name" value="HATPase_c"/>
    <property type="match status" value="1"/>
</dbReference>
<dbReference type="Pfam" id="PF00512">
    <property type="entry name" value="HisKA"/>
    <property type="match status" value="1"/>
</dbReference>
<sequence length="653" mass="71442">MLANTKEGWQLSREVGRVDILVVDDEPANLLALEAVLADLGQNIIRAGSGDEALRRVLETDFAVIIMDLRMPGLSGFEAAQLIRTRARSRTTPIIFLTAADGDGFSATEAYALGAVDYLTKPLVPMILRAKVAVFVELYQKTEALKAAERERAAVAVQESEERLKLAVDIARMGTFDIELLTDVVVMNEPGRVLLGFASTRTTFARVQEHFHPDDRDGVMSRVLAAFEPTGAGTFELEHRIIRPNGEERWLRVRGQTFFTGVGSARKAMRCLGAFLDVTEAKQSEEALRASEEEFRTNFERAGVGKAHADPTTGQLVRVNPAFCALMGYTTDELLKLTIRDVTHPDERDASDERFGALMRGVVPQYAVEKRYVRKDGATIWVRVTATVVRTPAGVPIRACAIIEDITARKRAEAALAEESRRKDEFLAILAHELRNPLAPISNGLELLKMYPAGGPAAEKARTRMDRQLAHLIRLIDDLMDISRVSRGKLELRKDRVTVRMVIENALDAGAPLLESAGHQISVTIPSEPLVLHADAVRITQIVSNLLNNAAKYTPPGGRVELVVEREGDTAVIRISDTGVGLEAEMLPKVFEMFTQAGKTLDRAQGGLGIGLALVKRLVEMHGGTITAESPGLGHGSTFTVKLPLAESTRTLP</sequence>
<evidence type="ECO:0000256" key="2">
    <source>
        <dbReference type="ARBA" id="ARBA00012438"/>
    </source>
</evidence>
<keyword evidence="10" id="KW-1185">Reference proteome</keyword>
<dbReference type="Gene3D" id="1.10.287.130">
    <property type="match status" value="1"/>
</dbReference>
<evidence type="ECO:0000313" key="9">
    <source>
        <dbReference type="EMBL" id="MBP3954264.1"/>
    </source>
</evidence>
<feature type="modified residue" description="4-aspartylphosphate" evidence="4">
    <location>
        <position position="68"/>
    </location>
</feature>
<dbReference type="PROSITE" id="PS50113">
    <property type="entry name" value="PAC"/>
    <property type="match status" value="2"/>
</dbReference>
<evidence type="ECO:0000313" key="10">
    <source>
        <dbReference type="Proteomes" id="UP000676565"/>
    </source>
</evidence>
<dbReference type="InterPro" id="IPR000700">
    <property type="entry name" value="PAS-assoc_C"/>
</dbReference>
<dbReference type="CDD" id="cd00130">
    <property type="entry name" value="PAS"/>
    <property type="match status" value="1"/>
</dbReference>
<dbReference type="InterPro" id="IPR003661">
    <property type="entry name" value="HisK_dim/P_dom"/>
</dbReference>
<dbReference type="InterPro" id="IPR003594">
    <property type="entry name" value="HATPase_dom"/>
</dbReference>
<dbReference type="Gene3D" id="2.10.70.100">
    <property type="match status" value="1"/>
</dbReference>
<reference evidence="9 10" key="1">
    <citation type="submission" date="2021-04" db="EMBL/GenBank/DDBJ databases">
        <authorList>
            <person name="Ivanova A."/>
        </authorList>
    </citation>
    <scope>NUCLEOTIDE SEQUENCE [LARGE SCALE GENOMIC DNA]</scope>
    <source>
        <strain evidence="9 10">G18</strain>
    </source>
</reference>
<dbReference type="EC" id="2.7.13.3" evidence="2"/>
<dbReference type="Pfam" id="PF08447">
    <property type="entry name" value="PAS_3"/>
    <property type="match status" value="2"/>
</dbReference>
<evidence type="ECO:0000259" key="6">
    <source>
        <dbReference type="PROSITE" id="PS50110"/>
    </source>
</evidence>
<dbReference type="PANTHER" id="PTHR43547">
    <property type="entry name" value="TWO-COMPONENT HISTIDINE KINASE"/>
    <property type="match status" value="1"/>
</dbReference>
<dbReference type="PRINTS" id="PR00344">
    <property type="entry name" value="BCTRLSENSOR"/>
</dbReference>
<dbReference type="SUPFAM" id="SSF52172">
    <property type="entry name" value="CheY-like"/>
    <property type="match status" value="1"/>
</dbReference>
<dbReference type="SUPFAM" id="SSF55785">
    <property type="entry name" value="PYP-like sensor domain (PAS domain)"/>
    <property type="match status" value="2"/>
</dbReference>
<dbReference type="InterPro" id="IPR000014">
    <property type="entry name" value="PAS"/>
</dbReference>
<proteinExistence type="predicted"/>
<feature type="domain" description="Response regulatory" evidence="6">
    <location>
        <begin position="19"/>
        <end position="136"/>
    </location>
</feature>
<evidence type="ECO:0000256" key="4">
    <source>
        <dbReference type="PROSITE-ProRule" id="PRU00169"/>
    </source>
</evidence>
<dbReference type="InterPro" id="IPR011006">
    <property type="entry name" value="CheY-like_superfamily"/>
</dbReference>
<dbReference type="InterPro" id="IPR001610">
    <property type="entry name" value="PAC"/>
</dbReference>
<dbReference type="CDD" id="cd00082">
    <property type="entry name" value="HisKA"/>
    <property type="match status" value="1"/>
</dbReference>
<dbReference type="RefSeq" id="WP_210652403.1">
    <property type="nucleotide sequence ID" value="NZ_JAGKQQ010000001.1"/>
</dbReference>
<accession>A0ABS5BKN1</accession>
<evidence type="ECO:0000259" key="5">
    <source>
        <dbReference type="PROSITE" id="PS50109"/>
    </source>
</evidence>
<dbReference type="SMART" id="SM00388">
    <property type="entry name" value="HisKA"/>
    <property type="match status" value="1"/>
</dbReference>
<evidence type="ECO:0000256" key="3">
    <source>
        <dbReference type="ARBA" id="ARBA00022553"/>
    </source>
</evidence>
<comment type="catalytic activity">
    <reaction evidence="1">
        <text>ATP + protein L-histidine = ADP + protein N-phospho-L-histidine.</text>
        <dbReference type="EC" id="2.7.13.3"/>
    </reaction>
</comment>
<dbReference type="InterPro" id="IPR036890">
    <property type="entry name" value="HATPase_C_sf"/>
</dbReference>
<protein>
    <recommendedName>
        <fullName evidence="2">histidine kinase</fullName>
        <ecNumber evidence="2">2.7.13.3</ecNumber>
    </recommendedName>
</protein>
<feature type="domain" description="PAC" evidence="8">
    <location>
        <begin position="235"/>
        <end position="290"/>
    </location>
</feature>
<dbReference type="PANTHER" id="PTHR43547:SF2">
    <property type="entry name" value="HYBRID SIGNAL TRANSDUCTION HISTIDINE KINASE C"/>
    <property type="match status" value="1"/>
</dbReference>
<dbReference type="EMBL" id="JAGKQQ010000001">
    <property type="protein sequence ID" value="MBP3954264.1"/>
    <property type="molecule type" value="Genomic_DNA"/>
</dbReference>
<organism evidence="9 10">
    <name type="scientific">Gemmata palustris</name>
    <dbReference type="NCBI Taxonomy" id="2822762"/>
    <lineage>
        <taxon>Bacteria</taxon>
        <taxon>Pseudomonadati</taxon>
        <taxon>Planctomycetota</taxon>
        <taxon>Planctomycetia</taxon>
        <taxon>Gemmatales</taxon>
        <taxon>Gemmataceae</taxon>
        <taxon>Gemmata</taxon>
    </lineage>
</organism>
<name>A0ABS5BKN1_9BACT</name>
<keyword evidence="3 4" id="KW-0597">Phosphoprotein</keyword>
<feature type="domain" description="PAC" evidence="8">
    <location>
        <begin position="366"/>
        <end position="418"/>
    </location>
</feature>
<dbReference type="Gene3D" id="3.40.50.2300">
    <property type="match status" value="1"/>
</dbReference>
<dbReference type="Proteomes" id="UP000676565">
    <property type="component" value="Unassembled WGS sequence"/>
</dbReference>
<dbReference type="PROSITE" id="PS50110">
    <property type="entry name" value="RESPONSE_REGULATORY"/>
    <property type="match status" value="1"/>
</dbReference>
<comment type="caution">
    <text evidence="9">The sequence shown here is derived from an EMBL/GenBank/DDBJ whole genome shotgun (WGS) entry which is preliminary data.</text>
</comment>
<feature type="domain" description="PAS" evidence="7">
    <location>
        <begin position="314"/>
        <end position="362"/>
    </location>
</feature>
<dbReference type="PROSITE" id="PS50112">
    <property type="entry name" value="PAS"/>
    <property type="match status" value="1"/>
</dbReference>
<dbReference type="Gene3D" id="3.30.450.20">
    <property type="entry name" value="PAS domain"/>
    <property type="match status" value="2"/>
</dbReference>
<evidence type="ECO:0000259" key="8">
    <source>
        <dbReference type="PROSITE" id="PS50113"/>
    </source>
</evidence>
<dbReference type="SMART" id="SM00086">
    <property type="entry name" value="PAC"/>
    <property type="match status" value="2"/>
</dbReference>
<dbReference type="Gene3D" id="3.30.565.10">
    <property type="entry name" value="Histidine kinase-like ATPase, C-terminal domain"/>
    <property type="match status" value="1"/>
</dbReference>
<dbReference type="InterPro" id="IPR013655">
    <property type="entry name" value="PAS_fold_3"/>
</dbReference>
<dbReference type="Pfam" id="PF00072">
    <property type="entry name" value="Response_reg"/>
    <property type="match status" value="1"/>
</dbReference>
<dbReference type="SMART" id="SM00448">
    <property type="entry name" value="REC"/>
    <property type="match status" value="1"/>
</dbReference>
<evidence type="ECO:0000256" key="1">
    <source>
        <dbReference type="ARBA" id="ARBA00000085"/>
    </source>
</evidence>
<dbReference type="SUPFAM" id="SSF55874">
    <property type="entry name" value="ATPase domain of HSP90 chaperone/DNA topoisomerase II/histidine kinase"/>
    <property type="match status" value="1"/>
</dbReference>
<feature type="domain" description="Histidine kinase" evidence="5">
    <location>
        <begin position="429"/>
        <end position="647"/>
    </location>
</feature>
<dbReference type="InterPro" id="IPR001789">
    <property type="entry name" value="Sig_transdc_resp-reg_receiver"/>
</dbReference>
<dbReference type="CDD" id="cd00156">
    <property type="entry name" value="REC"/>
    <property type="match status" value="1"/>
</dbReference>
<dbReference type="PROSITE" id="PS50109">
    <property type="entry name" value="HIS_KIN"/>
    <property type="match status" value="1"/>
</dbReference>
<dbReference type="Pfam" id="PF02518">
    <property type="entry name" value="HATPase_c"/>
    <property type="match status" value="1"/>
</dbReference>
<evidence type="ECO:0000259" key="7">
    <source>
        <dbReference type="PROSITE" id="PS50112"/>
    </source>
</evidence>
<dbReference type="SUPFAM" id="SSF47384">
    <property type="entry name" value="Homodimeric domain of signal transducing histidine kinase"/>
    <property type="match status" value="1"/>
</dbReference>